<comment type="caution">
    <text evidence="3">The sequence shown here is derived from an EMBL/GenBank/DDBJ whole genome shotgun (WGS) entry which is preliminary data.</text>
</comment>
<sequence>MNSNERTAILIVSFGTTYNDTRMVTIDAIEKEVRNAYPDYQVYRAWTSKIIRDKVFQRDGVKIMSVTEAMETMIKDGIMDVIIQPTHVINGIENDSMKEEASVFQKEFHSIKFGNPLLTDEMDHDTVIQIIAEEFQYLKQDEVLVLMGHGTPHYVNSIYAALDYKFKDKGHSNIFIGTVEAYPSIETLLNKVADYSPKKVILTPFMIVAGDHANEDMSGQEEDSWYNQFKNAGYEVNCILKGLGEYPAIRQLFVQHIADVMG</sequence>
<proteinExistence type="predicted"/>
<accession>A0A371AYB1</accession>
<dbReference type="PIRSF" id="PIRSF033579">
    <property type="entry name" value="Anaer_Co_chel"/>
    <property type="match status" value="1"/>
</dbReference>
<dbReference type="RefSeq" id="WP_115480780.1">
    <property type="nucleotide sequence ID" value="NZ_QRCT01000012.1"/>
</dbReference>
<evidence type="ECO:0000313" key="4">
    <source>
        <dbReference type="Proteomes" id="UP000255036"/>
    </source>
</evidence>
<evidence type="ECO:0000256" key="1">
    <source>
        <dbReference type="PIRSR" id="PIRSR033579-1"/>
    </source>
</evidence>
<keyword evidence="4" id="KW-1185">Reference proteome</keyword>
<dbReference type="OrthoDB" id="9770331at2"/>
<dbReference type="InterPro" id="IPR010388">
    <property type="entry name" value="Anaerobic_Co-chelatase"/>
</dbReference>
<dbReference type="CDD" id="cd03413">
    <property type="entry name" value="CbiK_C"/>
    <property type="match status" value="1"/>
</dbReference>
<dbReference type="Gene3D" id="3.40.50.1400">
    <property type="match status" value="2"/>
</dbReference>
<reference evidence="3 4" key="1">
    <citation type="submission" date="2018-07" db="EMBL/GenBank/DDBJ databases">
        <title>Anaerosacharophilus polymeroproducens gen. nov. sp. nov., an anaerobic bacterium isolated from salt field.</title>
        <authorList>
            <person name="Kim W."/>
            <person name="Yang S.-H."/>
            <person name="Oh J."/>
            <person name="Lee J.-H."/>
            <person name="Kwon K.K."/>
        </authorList>
    </citation>
    <scope>NUCLEOTIDE SEQUENCE [LARGE SCALE GENOMIC DNA]</scope>
    <source>
        <strain evidence="3 4">MCWD5</strain>
    </source>
</reference>
<evidence type="ECO:0000313" key="3">
    <source>
        <dbReference type="EMBL" id="RDU24547.1"/>
    </source>
</evidence>
<protein>
    <submittedName>
        <fullName evidence="3">Sirohydrochlorin cobaltochelatase</fullName>
    </submittedName>
</protein>
<dbReference type="Pfam" id="PF06180">
    <property type="entry name" value="CbiK"/>
    <property type="match status" value="1"/>
</dbReference>
<gene>
    <name evidence="3" type="ORF">DWV06_03535</name>
</gene>
<feature type="active site" description="Proton acceptor" evidence="1">
    <location>
        <position position="149"/>
    </location>
</feature>
<evidence type="ECO:0000256" key="2">
    <source>
        <dbReference type="PIRSR" id="PIRSR033579-3"/>
    </source>
</evidence>
<feature type="binding site" evidence="2">
    <location>
        <position position="149"/>
    </location>
    <ligand>
        <name>Co(2+)</name>
        <dbReference type="ChEBI" id="CHEBI:48828"/>
    </ligand>
</feature>
<keyword evidence="2" id="KW-0170">Cobalt</keyword>
<dbReference type="GO" id="GO:0016852">
    <property type="term" value="F:sirohydrochlorin cobaltochelatase activity"/>
    <property type="evidence" value="ECO:0007669"/>
    <property type="project" value="InterPro"/>
</dbReference>
<feature type="binding site" evidence="2">
    <location>
        <position position="212"/>
    </location>
    <ligand>
        <name>Co(2+)</name>
        <dbReference type="ChEBI" id="CHEBI:48828"/>
    </ligand>
</feature>
<name>A0A371AYB1_9FIRM</name>
<dbReference type="Proteomes" id="UP000255036">
    <property type="component" value="Unassembled WGS sequence"/>
</dbReference>
<dbReference type="SUPFAM" id="SSF53800">
    <property type="entry name" value="Chelatase"/>
    <property type="match status" value="1"/>
</dbReference>
<organism evidence="3 4">
    <name type="scientific">Anaerosacchariphilus polymeriproducens</name>
    <dbReference type="NCBI Taxonomy" id="1812858"/>
    <lineage>
        <taxon>Bacteria</taxon>
        <taxon>Bacillati</taxon>
        <taxon>Bacillota</taxon>
        <taxon>Clostridia</taxon>
        <taxon>Lachnospirales</taxon>
        <taxon>Lachnospiraceae</taxon>
        <taxon>Anaerosacchariphilus</taxon>
    </lineage>
</organism>
<feature type="binding site" evidence="2">
    <location>
        <position position="180"/>
    </location>
    <ligand>
        <name>Co(2+)</name>
        <dbReference type="ChEBI" id="CHEBI:48828"/>
    </ligand>
</feature>
<dbReference type="AlphaFoldDB" id="A0A371AYB1"/>
<dbReference type="EMBL" id="QRCT01000012">
    <property type="protein sequence ID" value="RDU24547.1"/>
    <property type="molecule type" value="Genomic_DNA"/>
</dbReference>
<dbReference type="GO" id="GO:0019251">
    <property type="term" value="P:anaerobic cobalamin biosynthetic process"/>
    <property type="evidence" value="ECO:0007669"/>
    <property type="project" value="InterPro"/>
</dbReference>
<keyword evidence="2" id="KW-0479">Metal-binding</keyword>
<dbReference type="GO" id="GO:0046872">
    <property type="term" value="F:metal ion binding"/>
    <property type="evidence" value="ECO:0007669"/>
    <property type="project" value="UniProtKB-KW"/>
</dbReference>